<feature type="compositionally biased region" description="Low complexity" evidence="7">
    <location>
        <begin position="455"/>
        <end position="473"/>
    </location>
</feature>
<dbReference type="GO" id="GO:0005886">
    <property type="term" value="C:plasma membrane"/>
    <property type="evidence" value="ECO:0007669"/>
    <property type="project" value="TreeGrafter"/>
</dbReference>
<protein>
    <recommendedName>
        <fullName evidence="9">PGG domain-containing protein</fullName>
    </recommendedName>
</protein>
<feature type="region of interest" description="Disordered" evidence="7">
    <location>
        <begin position="455"/>
        <end position="474"/>
    </location>
</feature>
<sequence length="569" mass="61556">MGLGITHNESHLVVAAQITMVIFATAFTLPGGSKSNQGTAILAKNTVFFVFVISDAISMRLSISAVFIHFLLALYQGLLSQTPAMLLGFAMSFTIIVMGTMTVAFITDTFAVLEPVWGLAINICLIGLSFFFLWWCIFPEECKDFGKDGEHLSKEQRPSCNSTTVLSSGAMQSCCFQTFMFYVTLLEFQKEIEESLEDVCSRSFGYDPFFYSHRRDEIEEKDQEEALNKAREYHLVVAALIATVTFAAAFTLPGGYKSDQGSAILAKKAAFIVFLISDAISMVFSTSAVFIHFFLAYLLGESKKGINQDTIDMLFALATLFTMIGMGTMIIAFITGTYAVLQPVLGLAISICLIVASYKSSRFLILGSSDEDASGNIDDVPGVGEFLLLNTGKLCTGDCGSSSGTLGSSAISLLMQLYWSFLSAFSAIMPKLIAVITLNISLITVIVTASSSSGSQRLLSSSSSGDVSTTSSSEACIPRSSSLKSLEASSSLLISSSRADEEHTVAASTKIQRQSMINEAKPDFEAKLERLKKLSKMEAESNVAVEIAYIVNSLNVNFLCLCQLQVLNQ</sequence>
<dbReference type="PANTHER" id="PTHR24186">
    <property type="entry name" value="PROTEIN PHOSPHATASE 1 REGULATORY SUBUNIT"/>
    <property type="match status" value="1"/>
</dbReference>
<dbReference type="Proteomes" id="UP000326939">
    <property type="component" value="Chromosome 19"/>
</dbReference>
<feature type="domain" description="PGG" evidence="9">
    <location>
        <begin position="225"/>
        <end position="340"/>
    </location>
</feature>
<gene>
    <name evidence="10" type="ORF">DKX38_029408</name>
</gene>
<evidence type="ECO:0000313" key="11">
    <source>
        <dbReference type="Proteomes" id="UP000326939"/>
    </source>
</evidence>
<feature type="transmembrane region" description="Helical" evidence="8">
    <location>
        <begin position="311"/>
        <end position="334"/>
    </location>
</feature>
<evidence type="ECO:0000256" key="5">
    <source>
        <dbReference type="ARBA" id="ARBA00023043"/>
    </source>
</evidence>
<dbReference type="EMBL" id="VDCV01000019">
    <property type="protein sequence ID" value="KAB5512380.1"/>
    <property type="molecule type" value="Genomic_DNA"/>
</dbReference>
<keyword evidence="11" id="KW-1185">Reference proteome</keyword>
<keyword evidence="3" id="KW-0677">Repeat</keyword>
<dbReference type="Pfam" id="PF13962">
    <property type="entry name" value="PGG"/>
    <property type="match status" value="2"/>
</dbReference>
<dbReference type="InterPro" id="IPR026961">
    <property type="entry name" value="PGG_dom"/>
</dbReference>
<organism evidence="10 11">
    <name type="scientific">Salix brachista</name>
    <dbReference type="NCBI Taxonomy" id="2182728"/>
    <lineage>
        <taxon>Eukaryota</taxon>
        <taxon>Viridiplantae</taxon>
        <taxon>Streptophyta</taxon>
        <taxon>Embryophyta</taxon>
        <taxon>Tracheophyta</taxon>
        <taxon>Spermatophyta</taxon>
        <taxon>Magnoliopsida</taxon>
        <taxon>eudicotyledons</taxon>
        <taxon>Gunneridae</taxon>
        <taxon>Pentapetalae</taxon>
        <taxon>rosids</taxon>
        <taxon>fabids</taxon>
        <taxon>Malpighiales</taxon>
        <taxon>Salicaceae</taxon>
        <taxon>Saliceae</taxon>
        <taxon>Salix</taxon>
    </lineage>
</organism>
<feature type="transmembrane region" description="Helical" evidence="8">
    <location>
        <begin position="340"/>
        <end position="358"/>
    </location>
</feature>
<feature type="transmembrane region" description="Helical" evidence="8">
    <location>
        <begin position="119"/>
        <end position="138"/>
    </location>
</feature>
<evidence type="ECO:0000256" key="2">
    <source>
        <dbReference type="ARBA" id="ARBA00022692"/>
    </source>
</evidence>
<name>A0A5N5J2K2_9ROSI</name>
<proteinExistence type="predicted"/>
<feature type="transmembrane region" description="Helical" evidence="8">
    <location>
        <begin position="86"/>
        <end position="107"/>
    </location>
</feature>
<evidence type="ECO:0000313" key="10">
    <source>
        <dbReference type="EMBL" id="KAB5512380.1"/>
    </source>
</evidence>
<feature type="transmembrane region" description="Helical" evidence="8">
    <location>
        <begin position="233"/>
        <end position="252"/>
    </location>
</feature>
<keyword evidence="4 8" id="KW-1133">Transmembrane helix</keyword>
<keyword evidence="2 8" id="KW-0812">Transmembrane</keyword>
<accession>A0A5N5J2K2</accession>
<evidence type="ECO:0000256" key="1">
    <source>
        <dbReference type="ARBA" id="ARBA00004141"/>
    </source>
</evidence>
<comment type="caution">
    <text evidence="10">The sequence shown here is derived from an EMBL/GenBank/DDBJ whole genome shotgun (WGS) entry which is preliminary data.</text>
</comment>
<evidence type="ECO:0000256" key="4">
    <source>
        <dbReference type="ARBA" id="ARBA00022989"/>
    </source>
</evidence>
<reference evidence="11" key="1">
    <citation type="journal article" date="2019" name="Gigascience">
        <title>De novo genome assembly of the endangered Acer yangbiense, a plant species with extremely small populations endemic to Yunnan Province, China.</title>
        <authorList>
            <person name="Yang J."/>
            <person name="Wariss H.M."/>
            <person name="Tao L."/>
            <person name="Zhang R."/>
            <person name="Yun Q."/>
            <person name="Hollingsworth P."/>
            <person name="Dao Z."/>
            <person name="Luo G."/>
            <person name="Guo H."/>
            <person name="Ma Y."/>
            <person name="Sun W."/>
        </authorList>
    </citation>
    <scope>NUCLEOTIDE SEQUENCE [LARGE SCALE GENOMIC DNA]</scope>
    <source>
        <strain evidence="11">cv. br00</strain>
    </source>
</reference>
<comment type="subcellular location">
    <subcellularLocation>
        <location evidence="1">Membrane</location>
        <topology evidence="1">Multi-pass membrane protein</topology>
    </subcellularLocation>
</comment>
<keyword evidence="6 8" id="KW-0472">Membrane</keyword>
<feature type="transmembrane region" description="Helical" evidence="8">
    <location>
        <begin position="272"/>
        <end position="299"/>
    </location>
</feature>
<dbReference type="PANTHER" id="PTHR24186:SF50">
    <property type="entry name" value="ANKYRIN REPEAT-CONTAINING PROTEIN ITN1-LIKE ISOFORM X1"/>
    <property type="match status" value="1"/>
</dbReference>
<feature type="domain" description="PGG" evidence="9">
    <location>
        <begin position="8"/>
        <end position="111"/>
    </location>
</feature>
<feature type="transmembrane region" description="Helical" evidence="8">
    <location>
        <begin position="417"/>
        <end position="447"/>
    </location>
</feature>
<evidence type="ECO:0000256" key="3">
    <source>
        <dbReference type="ARBA" id="ARBA00022737"/>
    </source>
</evidence>
<feature type="transmembrane region" description="Helical" evidence="8">
    <location>
        <begin position="12"/>
        <end position="29"/>
    </location>
</feature>
<evidence type="ECO:0000256" key="7">
    <source>
        <dbReference type="SAM" id="MobiDB-lite"/>
    </source>
</evidence>
<evidence type="ECO:0000256" key="6">
    <source>
        <dbReference type="ARBA" id="ARBA00023136"/>
    </source>
</evidence>
<feature type="transmembrane region" description="Helical" evidence="8">
    <location>
        <begin position="49"/>
        <end position="74"/>
    </location>
</feature>
<evidence type="ECO:0000256" key="8">
    <source>
        <dbReference type="SAM" id="Phobius"/>
    </source>
</evidence>
<evidence type="ECO:0000259" key="9">
    <source>
        <dbReference type="Pfam" id="PF13962"/>
    </source>
</evidence>
<keyword evidence="5" id="KW-0040">ANK repeat</keyword>
<dbReference type="AlphaFoldDB" id="A0A5N5J2K2"/>